<dbReference type="GO" id="GO:0032196">
    <property type="term" value="P:transposition"/>
    <property type="evidence" value="ECO:0007669"/>
    <property type="project" value="TreeGrafter"/>
</dbReference>
<dbReference type="Proteomes" id="UP000184088">
    <property type="component" value="Unassembled WGS sequence"/>
</dbReference>
<name>A0A1M4Z009_9THEO</name>
<protein>
    <submittedName>
        <fullName evidence="2">Helix-turn-helix domain-containing protein</fullName>
    </submittedName>
</protein>
<dbReference type="InterPro" id="IPR009057">
    <property type="entry name" value="Homeodomain-like_sf"/>
</dbReference>
<proteinExistence type="predicted"/>
<dbReference type="Gene3D" id="1.10.10.60">
    <property type="entry name" value="Homeodomain-like"/>
    <property type="match status" value="1"/>
</dbReference>
<dbReference type="SUPFAM" id="SSF46689">
    <property type="entry name" value="Homeodomain-like"/>
    <property type="match status" value="1"/>
</dbReference>
<dbReference type="InterPro" id="IPR051917">
    <property type="entry name" value="Transposase-Integrase"/>
</dbReference>
<feature type="domain" description="Transposase IS30-like HTH" evidence="1">
    <location>
        <begin position="12"/>
        <end position="55"/>
    </location>
</feature>
<reference evidence="2 3" key="1">
    <citation type="submission" date="2016-11" db="EMBL/GenBank/DDBJ databases">
        <authorList>
            <person name="Jaros S."/>
            <person name="Januszkiewicz K."/>
            <person name="Wedrychowicz H."/>
        </authorList>
    </citation>
    <scope>NUCLEOTIDE SEQUENCE [LARGE SCALE GENOMIC DNA]</scope>
    <source>
        <strain evidence="2 3">DSM 17918</strain>
    </source>
</reference>
<dbReference type="STRING" id="1121256.SAMN02746089_01316"/>
<sequence>MAQHNCTTKYRSFKHLNVYERGQIAALHKEGKSIRYIARQLGRTPSTIGREIKRGTVTQLKSDCSTYEAYFPEAGQAVYEKRRKIVVLNSNYPLRTSLDLRRKRCLRENHGLQTV</sequence>
<dbReference type="PANTHER" id="PTHR10948:SF23">
    <property type="entry name" value="TRANSPOSASE INSI FOR INSERTION SEQUENCE ELEMENT IS30A-RELATED"/>
    <property type="match status" value="1"/>
</dbReference>
<gene>
    <name evidence="2" type="ORF">SAMN02746089_01316</name>
</gene>
<evidence type="ECO:0000313" key="3">
    <source>
        <dbReference type="Proteomes" id="UP000184088"/>
    </source>
</evidence>
<dbReference type="PANTHER" id="PTHR10948">
    <property type="entry name" value="TRANSPOSASE"/>
    <property type="match status" value="1"/>
</dbReference>
<dbReference type="GO" id="GO:0004803">
    <property type="term" value="F:transposase activity"/>
    <property type="evidence" value="ECO:0007669"/>
    <property type="project" value="TreeGrafter"/>
</dbReference>
<dbReference type="Pfam" id="PF13936">
    <property type="entry name" value="HTH_38"/>
    <property type="match status" value="1"/>
</dbReference>
<evidence type="ECO:0000259" key="1">
    <source>
        <dbReference type="Pfam" id="PF13936"/>
    </source>
</evidence>
<evidence type="ECO:0000313" key="2">
    <source>
        <dbReference type="EMBL" id="SHF11391.1"/>
    </source>
</evidence>
<dbReference type="EMBL" id="FQVH01000012">
    <property type="protein sequence ID" value="SHF11391.1"/>
    <property type="molecule type" value="Genomic_DNA"/>
</dbReference>
<keyword evidence="3" id="KW-1185">Reference proteome</keyword>
<dbReference type="InterPro" id="IPR025246">
    <property type="entry name" value="IS30-like_HTH"/>
</dbReference>
<dbReference type="AlphaFoldDB" id="A0A1M4Z009"/>
<accession>A0A1M4Z009</accession>
<organism evidence="2 3">
    <name type="scientific">Caldanaerobius fijiensis DSM 17918</name>
    <dbReference type="NCBI Taxonomy" id="1121256"/>
    <lineage>
        <taxon>Bacteria</taxon>
        <taxon>Bacillati</taxon>
        <taxon>Bacillota</taxon>
        <taxon>Clostridia</taxon>
        <taxon>Thermoanaerobacterales</taxon>
        <taxon>Thermoanaerobacteraceae</taxon>
        <taxon>Caldanaerobius</taxon>
    </lineage>
</organism>
<dbReference type="GO" id="GO:0005829">
    <property type="term" value="C:cytosol"/>
    <property type="evidence" value="ECO:0007669"/>
    <property type="project" value="TreeGrafter"/>
</dbReference>